<evidence type="ECO:0000313" key="3">
    <source>
        <dbReference type="Proteomes" id="UP000518752"/>
    </source>
</evidence>
<feature type="region of interest" description="Disordered" evidence="1">
    <location>
        <begin position="87"/>
        <end position="147"/>
    </location>
</feature>
<dbReference type="Proteomes" id="UP000518752">
    <property type="component" value="Unassembled WGS sequence"/>
</dbReference>
<dbReference type="Gene3D" id="3.60.10.10">
    <property type="entry name" value="Endonuclease/exonuclease/phosphatase"/>
    <property type="match status" value="1"/>
</dbReference>
<dbReference type="AlphaFoldDB" id="A0A8H5HDI6"/>
<evidence type="ECO:0000256" key="1">
    <source>
        <dbReference type="SAM" id="MobiDB-lite"/>
    </source>
</evidence>
<accession>A0A8H5HDI6</accession>
<name>A0A8H5HDI6_9AGAR</name>
<proteinExistence type="predicted"/>
<dbReference type="SUPFAM" id="SSF56219">
    <property type="entry name" value="DNase I-like"/>
    <property type="match status" value="1"/>
</dbReference>
<comment type="caution">
    <text evidence="2">The sequence shown here is derived from an EMBL/GenBank/DDBJ whole genome shotgun (WGS) entry which is preliminary data.</text>
</comment>
<dbReference type="InterPro" id="IPR036691">
    <property type="entry name" value="Endo/exonu/phosph_ase_sf"/>
</dbReference>
<reference evidence="2 3" key="1">
    <citation type="journal article" date="2020" name="ISME J.">
        <title>Uncovering the hidden diversity of litter-decomposition mechanisms in mushroom-forming fungi.</title>
        <authorList>
            <person name="Floudas D."/>
            <person name="Bentzer J."/>
            <person name="Ahren D."/>
            <person name="Johansson T."/>
            <person name="Persson P."/>
            <person name="Tunlid A."/>
        </authorList>
    </citation>
    <scope>NUCLEOTIDE SEQUENCE [LARGE SCALE GENOMIC DNA]</scope>
    <source>
        <strain evidence="2 3">CBS 406.79</strain>
    </source>
</reference>
<evidence type="ECO:0008006" key="4">
    <source>
        <dbReference type="Google" id="ProtNLM"/>
    </source>
</evidence>
<gene>
    <name evidence="2" type="ORF">D9757_009444</name>
</gene>
<sequence length="396" mass="43775">MNTIQTEMRLPSAVEHVGLLSPALPDGAGKSNRNSGLEVRDQADVVDRHSACSDPLLDMLANDTQGLCESRGAPGSAVSQGFNEGLREQSSGEIAGPESSREPPGLGGPAQPLRQNLESQEKDLQHPRIGGVTHSERGSEKPQPQQNIVRDIQPPVHNSDANDGFINEILSQIHTRQEVTIQQQNAERWVETVINQDSQHGPQSRNLPNIHPPTAQHRPAIIRAGSRRSNPIKKRTSARYHMASLNMNGRGADGLDSNQNKWNWIEELMAENHLGMITLQETHLDQEMLIQIQEFKKQNLLIENTADPDNPTGKGGVAIVLRKKSANVNGVTFKTVIPGRALLMQHPWHGDKVFTFLAIYAPAGSSKEKVKFYEELNNRWDLDHLPQLDGWGETST</sequence>
<dbReference type="OrthoDB" id="416119at2759"/>
<evidence type="ECO:0000313" key="2">
    <source>
        <dbReference type="EMBL" id="KAF5381176.1"/>
    </source>
</evidence>
<keyword evidence="3" id="KW-1185">Reference proteome</keyword>
<organism evidence="2 3">
    <name type="scientific">Collybiopsis confluens</name>
    <dbReference type="NCBI Taxonomy" id="2823264"/>
    <lineage>
        <taxon>Eukaryota</taxon>
        <taxon>Fungi</taxon>
        <taxon>Dikarya</taxon>
        <taxon>Basidiomycota</taxon>
        <taxon>Agaricomycotina</taxon>
        <taxon>Agaricomycetes</taxon>
        <taxon>Agaricomycetidae</taxon>
        <taxon>Agaricales</taxon>
        <taxon>Marasmiineae</taxon>
        <taxon>Omphalotaceae</taxon>
        <taxon>Collybiopsis</taxon>
    </lineage>
</organism>
<dbReference type="EMBL" id="JAACJN010000061">
    <property type="protein sequence ID" value="KAF5381176.1"/>
    <property type="molecule type" value="Genomic_DNA"/>
</dbReference>
<protein>
    <recommendedName>
        <fullName evidence="4">Endonuclease/exonuclease/phosphatase domain-containing protein</fullName>
    </recommendedName>
</protein>